<evidence type="ECO:0000259" key="1">
    <source>
        <dbReference type="Pfam" id="PF13460"/>
    </source>
</evidence>
<dbReference type="PANTHER" id="PTHR43355:SF2">
    <property type="entry name" value="FLAVIN REDUCTASE (NADPH)"/>
    <property type="match status" value="1"/>
</dbReference>
<dbReference type="InterPro" id="IPR016040">
    <property type="entry name" value="NAD(P)-bd_dom"/>
</dbReference>
<keyword evidence="3" id="KW-1185">Reference proteome</keyword>
<dbReference type="OrthoDB" id="3763081at2"/>
<dbReference type="Proteomes" id="UP000315677">
    <property type="component" value="Unassembled WGS sequence"/>
</dbReference>
<dbReference type="PANTHER" id="PTHR43355">
    <property type="entry name" value="FLAVIN REDUCTASE (NADPH)"/>
    <property type="match status" value="1"/>
</dbReference>
<gene>
    <name evidence="2" type="ORF">FB558_0908</name>
</gene>
<accession>A0A543DXU1</accession>
<sequence length="221" mass="23132">MHLTIVGATGGIGCHVVDQALAAGHAVTAAVRNPQNVDRDVSAVAVDLARPDPAALRSAVEGADAVLSCLGPRGRHEYGVVSTGTEAILAAMQDTGCRRIIAISGAGVSTAATPARPHPPKREPGAGLYNQYFATPLARLAVGSHFVDVAKMEDLLRASGFAWTALRTPYLTNSALTGRYRTAVERNVRRGVRLSRADAAHLMLRALGERSTFGRAIAAAY</sequence>
<proteinExistence type="predicted"/>
<dbReference type="Pfam" id="PF13460">
    <property type="entry name" value="NAD_binding_10"/>
    <property type="match status" value="1"/>
</dbReference>
<protein>
    <submittedName>
        <fullName evidence="2">Putative NADH-flavin reductase</fullName>
    </submittedName>
</protein>
<dbReference type="GO" id="GO:0004074">
    <property type="term" value="F:biliverdin reductase [NAD(P)H] activity"/>
    <property type="evidence" value="ECO:0007669"/>
    <property type="project" value="TreeGrafter"/>
</dbReference>
<evidence type="ECO:0000313" key="3">
    <source>
        <dbReference type="Proteomes" id="UP000315677"/>
    </source>
</evidence>
<evidence type="ECO:0000313" key="2">
    <source>
        <dbReference type="EMBL" id="TQM14150.1"/>
    </source>
</evidence>
<dbReference type="InterPro" id="IPR051606">
    <property type="entry name" value="Polyketide_Oxido-like"/>
</dbReference>
<dbReference type="Gene3D" id="3.40.50.720">
    <property type="entry name" value="NAD(P)-binding Rossmann-like Domain"/>
    <property type="match status" value="1"/>
</dbReference>
<reference evidence="2 3" key="1">
    <citation type="submission" date="2019-06" db="EMBL/GenBank/DDBJ databases">
        <title>Sequencing the genomes of 1000 actinobacteria strains.</title>
        <authorList>
            <person name="Klenk H.-P."/>
        </authorList>
    </citation>
    <scope>NUCLEOTIDE SEQUENCE [LARGE SCALE GENOMIC DNA]</scope>
    <source>
        <strain evidence="2 3">DSM 45301</strain>
    </source>
</reference>
<organism evidence="2 3">
    <name type="scientific">Pseudonocardia kunmingensis</name>
    <dbReference type="NCBI Taxonomy" id="630975"/>
    <lineage>
        <taxon>Bacteria</taxon>
        <taxon>Bacillati</taxon>
        <taxon>Actinomycetota</taxon>
        <taxon>Actinomycetes</taxon>
        <taxon>Pseudonocardiales</taxon>
        <taxon>Pseudonocardiaceae</taxon>
        <taxon>Pseudonocardia</taxon>
    </lineage>
</organism>
<name>A0A543DXU1_9PSEU</name>
<dbReference type="SUPFAM" id="SSF51735">
    <property type="entry name" value="NAD(P)-binding Rossmann-fold domains"/>
    <property type="match status" value="1"/>
</dbReference>
<dbReference type="GO" id="GO:0042602">
    <property type="term" value="F:riboflavin reductase (NADPH) activity"/>
    <property type="evidence" value="ECO:0007669"/>
    <property type="project" value="TreeGrafter"/>
</dbReference>
<dbReference type="RefSeq" id="WP_142048369.1">
    <property type="nucleotide sequence ID" value="NZ_VFPA01000001.1"/>
</dbReference>
<dbReference type="EMBL" id="VFPA01000001">
    <property type="protein sequence ID" value="TQM14150.1"/>
    <property type="molecule type" value="Genomic_DNA"/>
</dbReference>
<comment type="caution">
    <text evidence="2">The sequence shown here is derived from an EMBL/GenBank/DDBJ whole genome shotgun (WGS) entry which is preliminary data.</text>
</comment>
<dbReference type="AlphaFoldDB" id="A0A543DXU1"/>
<dbReference type="InterPro" id="IPR036291">
    <property type="entry name" value="NAD(P)-bd_dom_sf"/>
</dbReference>
<feature type="domain" description="NAD(P)-binding" evidence="1">
    <location>
        <begin position="7"/>
        <end position="208"/>
    </location>
</feature>